<evidence type="ECO:0000313" key="2">
    <source>
        <dbReference type="Proteomes" id="UP000591131"/>
    </source>
</evidence>
<gene>
    <name evidence="1" type="ORF">FOL47_004848</name>
</gene>
<accession>A0A7J6M193</accession>
<sequence length="114" mass="12486">MERLMLRASQRYTLLLVSSLISQIHVFALRSSVAAVSDIINIDERSYCIVFGWTVGALARDASGERSVVDLRNADGLVRMMGPETLKEGLRDPVEILSPKLGKVPGLRQSSASK</sequence>
<dbReference type="EMBL" id="JAAPAO010000274">
    <property type="protein sequence ID" value="KAF4664980.1"/>
    <property type="molecule type" value="Genomic_DNA"/>
</dbReference>
<proteinExistence type="predicted"/>
<reference evidence="1 2" key="1">
    <citation type="submission" date="2020-04" db="EMBL/GenBank/DDBJ databases">
        <title>Perkinsus chesapeaki whole genome sequence.</title>
        <authorList>
            <person name="Bogema D.R."/>
        </authorList>
    </citation>
    <scope>NUCLEOTIDE SEQUENCE [LARGE SCALE GENOMIC DNA]</scope>
    <source>
        <strain evidence="1">ATCC PRA-425</strain>
    </source>
</reference>
<evidence type="ECO:0000313" key="1">
    <source>
        <dbReference type="EMBL" id="KAF4664980.1"/>
    </source>
</evidence>
<name>A0A7J6M193_PERCH</name>
<protein>
    <submittedName>
        <fullName evidence="1">Uncharacterized protein</fullName>
    </submittedName>
</protein>
<dbReference type="AlphaFoldDB" id="A0A7J6M193"/>
<organism evidence="1 2">
    <name type="scientific">Perkinsus chesapeaki</name>
    <name type="common">Clam parasite</name>
    <name type="synonym">Perkinsus andrewsi</name>
    <dbReference type="NCBI Taxonomy" id="330153"/>
    <lineage>
        <taxon>Eukaryota</taxon>
        <taxon>Sar</taxon>
        <taxon>Alveolata</taxon>
        <taxon>Perkinsozoa</taxon>
        <taxon>Perkinsea</taxon>
        <taxon>Perkinsida</taxon>
        <taxon>Perkinsidae</taxon>
        <taxon>Perkinsus</taxon>
    </lineage>
</organism>
<dbReference type="Proteomes" id="UP000591131">
    <property type="component" value="Unassembled WGS sequence"/>
</dbReference>
<keyword evidence="2" id="KW-1185">Reference proteome</keyword>
<comment type="caution">
    <text evidence="1">The sequence shown here is derived from an EMBL/GenBank/DDBJ whole genome shotgun (WGS) entry which is preliminary data.</text>
</comment>